<gene>
    <name evidence="5" type="ORF">DFQ08_102331</name>
</gene>
<proteinExistence type="predicted"/>
<evidence type="ECO:0000256" key="1">
    <source>
        <dbReference type="ARBA" id="ARBA00004442"/>
    </source>
</evidence>
<dbReference type="OrthoDB" id="9759247at2"/>
<keyword evidence="6" id="KW-1185">Reference proteome</keyword>
<dbReference type="GO" id="GO:0009279">
    <property type="term" value="C:cell outer membrane"/>
    <property type="evidence" value="ECO:0007669"/>
    <property type="project" value="UniProtKB-SubCell"/>
</dbReference>
<sequence>MGKQIFITPIFLLYGLLITGQNKTKAKDSIVALDEVELISVIKKKIETDMKMAVSVDEFLASSDKISFIKRGAYAWEPLLNNMSSERATITIDGMHVFGACTDKMDPISSYVESNNLTAIDIASGQEGNMHGATVAGSIDLKRKSTPFSVTKQWKGAYQTGFEVNNKQFFNLGNLSYASEKFVADASLAYRKAENYSDGNSDEVEHSQFKKLNASLGLAYKTSDLSSVKVEAIYDEAKDVGYPALPMDLWLSRALITSATYKQLFEEGLFQALDTKVYFNAIEHYMDDTTRPENLVHMDMPGWSTTYGLLSNAHLKKKSFSSEIQLNAYNNYSIAEMRMYPQDRSERSMFAYSWPGVTTTFAGLSMNNTWKISDRSLLSFGGALGVNYNHSKYVEFNWIFHPGTPQEKTRILPSLHAGYQLNLKRFNFNIGGGYGHRAPSVSEGYGYYIYNSFDRYDYIGNPDLDNEISYEVNASAGYTIDRFSLNANVNYFYIDNYIIGRILSLGSPMNYQSIGVKGYTSLDYATLFNFSLNGSYSILDNLHWNGTLTYARGKDNNDNNLPFIRPLSYQTGLHFQYNKLSLQSSLNGDLEQINYSPEYGEDQTPSYTIWNVSADYSFRIKNYKTVIQVGAENVLNEYYSTYADWGNIPRMGRNIFTALKFNF</sequence>
<dbReference type="RefSeq" id="WP_114308981.1">
    <property type="nucleotide sequence ID" value="NZ_QPJO01000002.1"/>
</dbReference>
<dbReference type="Proteomes" id="UP000253436">
    <property type="component" value="Unassembled WGS sequence"/>
</dbReference>
<evidence type="ECO:0000259" key="4">
    <source>
        <dbReference type="Pfam" id="PF00593"/>
    </source>
</evidence>
<dbReference type="InterPro" id="IPR036942">
    <property type="entry name" value="Beta-barrel_TonB_sf"/>
</dbReference>
<accession>A0A368ZI38</accession>
<dbReference type="AlphaFoldDB" id="A0A368ZI38"/>
<name>A0A368ZI38_9FLAO</name>
<dbReference type="Pfam" id="PF00593">
    <property type="entry name" value="TonB_dep_Rec_b-barrel"/>
    <property type="match status" value="1"/>
</dbReference>
<organism evidence="5 6">
    <name type="scientific">Winogradskyella arenosi</name>
    <dbReference type="NCBI Taxonomy" id="533325"/>
    <lineage>
        <taxon>Bacteria</taxon>
        <taxon>Pseudomonadati</taxon>
        <taxon>Bacteroidota</taxon>
        <taxon>Flavobacteriia</taxon>
        <taxon>Flavobacteriales</taxon>
        <taxon>Flavobacteriaceae</taxon>
        <taxon>Winogradskyella</taxon>
    </lineage>
</organism>
<comment type="caution">
    <text evidence="5">The sequence shown here is derived from an EMBL/GenBank/DDBJ whole genome shotgun (WGS) entry which is preliminary data.</text>
</comment>
<keyword evidence="5" id="KW-0675">Receptor</keyword>
<evidence type="ECO:0000256" key="3">
    <source>
        <dbReference type="ARBA" id="ARBA00023237"/>
    </source>
</evidence>
<dbReference type="EMBL" id="QPJO01000002">
    <property type="protein sequence ID" value="RCW92307.1"/>
    <property type="molecule type" value="Genomic_DNA"/>
</dbReference>
<evidence type="ECO:0000256" key="2">
    <source>
        <dbReference type="ARBA" id="ARBA00023136"/>
    </source>
</evidence>
<keyword evidence="2" id="KW-0472">Membrane</keyword>
<dbReference type="InterPro" id="IPR000531">
    <property type="entry name" value="Beta-barrel_TonB"/>
</dbReference>
<evidence type="ECO:0000313" key="6">
    <source>
        <dbReference type="Proteomes" id="UP000253436"/>
    </source>
</evidence>
<evidence type="ECO:0000313" key="5">
    <source>
        <dbReference type="EMBL" id="RCW92307.1"/>
    </source>
</evidence>
<feature type="domain" description="TonB-dependent receptor-like beta-barrel" evidence="4">
    <location>
        <begin position="196"/>
        <end position="634"/>
    </location>
</feature>
<comment type="subcellular location">
    <subcellularLocation>
        <location evidence="1">Cell outer membrane</location>
    </subcellularLocation>
</comment>
<protein>
    <submittedName>
        <fullName evidence="5">Iron complex outermembrane receptor protein</fullName>
    </submittedName>
</protein>
<dbReference type="Gene3D" id="2.40.170.20">
    <property type="entry name" value="TonB-dependent receptor, beta-barrel domain"/>
    <property type="match status" value="1"/>
</dbReference>
<reference evidence="5 6" key="1">
    <citation type="submission" date="2018-07" db="EMBL/GenBank/DDBJ databases">
        <title>Genomic Encyclopedia of Type Strains, Phase III (KMG-III): the genomes of soil and plant-associated and newly described type strains.</title>
        <authorList>
            <person name="Whitman W."/>
        </authorList>
    </citation>
    <scope>NUCLEOTIDE SEQUENCE [LARGE SCALE GENOMIC DNA]</scope>
    <source>
        <strain evidence="5 6">CECT 7958</strain>
    </source>
</reference>
<keyword evidence="3" id="KW-0998">Cell outer membrane</keyword>
<dbReference type="SUPFAM" id="SSF56935">
    <property type="entry name" value="Porins"/>
    <property type="match status" value="1"/>
</dbReference>